<keyword evidence="1" id="KW-1133">Transmembrane helix</keyword>
<protein>
    <submittedName>
        <fullName evidence="2">Uncharacterized protein</fullName>
    </submittedName>
</protein>
<organism evidence="2 3">
    <name type="scientific">Aspergillus steynii IBT 23096</name>
    <dbReference type="NCBI Taxonomy" id="1392250"/>
    <lineage>
        <taxon>Eukaryota</taxon>
        <taxon>Fungi</taxon>
        <taxon>Dikarya</taxon>
        <taxon>Ascomycota</taxon>
        <taxon>Pezizomycotina</taxon>
        <taxon>Eurotiomycetes</taxon>
        <taxon>Eurotiomycetidae</taxon>
        <taxon>Eurotiales</taxon>
        <taxon>Aspergillaceae</taxon>
        <taxon>Aspergillus</taxon>
        <taxon>Aspergillus subgen. Circumdati</taxon>
    </lineage>
</organism>
<name>A0A2I2FUQ9_9EURO</name>
<keyword evidence="1" id="KW-0812">Transmembrane</keyword>
<comment type="caution">
    <text evidence="2">The sequence shown here is derived from an EMBL/GenBank/DDBJ whole genome shotgun (WGS) entry which is preliminary data.</text>
</comment>
<reference evidence="2 3" key="1">
    <citation type="submission" date="2016-12" db="EMBL/GenBank/DDBJ databases">
        <title>The genomes of Aspergillus section Nigri reveals drivers in fungal speciation.</title>
        <authorList>
            <consortium name="DOE Joint Genome Institute"/>
            <person name="Vesth T.C."/>
            <person name="Nybo J."/>
            <person name="Theobald S."/>
            <person name="Brandl J."/>
            <person name="Frisvad J.C."/>
            <person name="Nielsen K.F."/>
            <person name="Lyhne E.K."/>
            <person name="Kogle M.E."/>
            <person name="Kuo A."/>
            <person name="Riley R."/>
            <person name="Clum A."/>
            <person name="Nolan M."/>
            <person name="Lipzen A."/>
            <person name="Salamov A."/>
            <person name="Henrissat B."/>
            <person name="Wiebenga A."/>
            <person name="De Vries R.P."/>
            <person name="Grigoriev I.V."/>
            <person name="Mortensen U.H."/>
            <person name="Andersen M.R."/>
            <person name="Baker S.E."/>
        </authorList>
    </citation>
    <scope>NUCLEOTIDE SEQUENCE [LARGE SCALE GENOMIC DNA]</scope>
    <source>
        <strain evidence="2 3">IBT 23096</strain>
    </source>
</reference>
<dbReference type="GeneID" id="36550898"/>
<evidence type="ECO:0000313" key="3">
    <source>
        <dbReference type="Proteomes" id="UP000234275"/>
    </source>
</evidence>
<evidence type="ECO:0000313" key="2">
    <source>
        <dbReference type="EMBL" id="PLB44341.1"/>
    </source>
</evidence>
<dbReference type="EMBL" id="MSFO01000009">
    <property type="protein sequence ID" value="PLB44341.1"/>
    <property type="molecule type" value="Genomic_DNA"/>
</dbReference>
<keyword evidence="3" id="KW-1185">Reference proteome</keyword>
<feature type="transmembrane region" description="Helical" evidence="1">
    <location>
        <begin position="20"/>
        <end position="43"/>
    </location>
</feature>
<proteinExistence type="predicted"/>
<accession>A0A2I2FUQ9</accession>
<gene>
    <name evidence="2" type="ORF">P170DRAFT_283516</name>
</gene>
<dbReference type="AlphaFoldDB" id="A0A2I2FUQ9"/>
<keyword evidence="1" id="KW-0472">Membrane</keyword>
<dbReference type="VEuPathDB" id="FungiDB:P170DRAFT_283516"/>
<feature type="transmembrane region" description="Helical" evidence="1">
    <location>
        <begin position="149"/>
        <end position="170"/>
    </location>
</feature>
<dbReference type="Proteomes" id="UP000234275">
    <property type="component" value="Unassembled WGS sequence"/>
</dbReference>
<evidence type="ECO:0000256" key="1">
    <source>
        <dbReference type="SAM" id="Phobius"/>
    </source>
</evidence>
<dbReference type="RefSeq" id="XP_024699643.1">
    <property type="nucleotide sequence ID" value="XM_024843199.1"/>
</dbReference>
<sequence length="172" mass="19080">MSGLILERPFDRSTRLELQLTPLFFFLACCPLPVPLSVLLWLASFFPLALRLSWSGSSAPGSEDLPMVTGWILSPSSTYPPAFPCQLERLFFHFSPCSLCRTATAPQLLALPPAHRTVVSLAIFCWAYLPTTRYISTLDFSFLPRNRVSAPPSSAAVLFISLLCFSVLPLRL</sequence>